<reference evidence="7 8" key="2">
    <citation type="journal article" date="2011" name="Stand. Genomic Sci.">
        <title>Complete genome sequence of Mahella australiensis type strain (50-1 BON).</title>
        <authorList>
            <person name="Sikorski J."/>
            <person name="Teshima H."/>
            <person name="Nolan M."/>
            <person name="Lucas S."/>
            <person name="Hammon N."/>
            <person name="Deshpande S."/>
            <person name="Cheng J.F."/>
            <person name="Pitluck S."/>
            <person name="Liolios K."/>
            <person name="Pagani I."/>
            <person name="Ivanova N."/>
            <person name="Huntemann M."/>
            <person name="Mavromatis K."/>
            <person name="Ovchinikova G."/>
            <person name="Pati A."/>
            <person name="Tapia R."/>
            <person name="Han C."/>
            <person name="Goodwin L."/>
            <person name="Chen A."/>
            <person name="Palaniappan K."/>
            <person name="Land M."/>
            <person name="Hauser L."/>
            <person name="Ngatchou-Djao O.D."/>
            <person name="Rohde M."/>
            <person name="Pukall R."/>
            <person name="Spring S."/>
            <person name="Abt B."/>
            <person name="Goker M."/>
            <person name="Detter J.C."/>
            <person name="Woyke T."/>
            <person name="Bristow J."/>
            <person name="Markowitz V."/>
            <person name="Hugenholtz P."/>
            <person name="Eisen J.A."/>
            <person name="Kyrpides N.C."/>
            <person name="Klenk H.P."/>
            <person name="Lapidus A."/>
        </authorList>
    </citation>
    <scope>NUCLEOTIDE SEQUENCE [LARGE SCALE GENOMIC DNA]</scope>
    <source>
        <strain evidence="8">DSM 15567 / CIP 107919 / 50-1 BON</strain>
    </source>
</reference>
<evidence type="ECO:0000256" key="5">
    <source>
        <dbReference type="ARBA" id="ARBA00022842"/>
    </source>
</evidence>
<dbReference type="OrthoDB" id="9805316at2"/>
<dbReference type="GO" id="GO:0046872">
    <property type="term" value="F:metal ion binding"/>
    <property type="evidence" value="ECO:0007669"/>
    <property type="project" value="UniProtKB-KW"/>
</dbReference>
<dbReference type="InterPro" id="IPR000092">
    <property type="entry name" value="Polyprenyl_synt"/>
</dbReference>
<evidence type="ECO:0000256" key="3">
    <source>
        <dbReference type="ARBA" id="ARBA00022679"/>
    </source>
</evidence>
<dbReference type="GO" id="GO:0008299">
    <property type="term" value="P:isoprenoid biosynthetic process"/>
    <property type="evidence" value="ECO:0007669"/>
    <property type="project" value="InterPro"/>
</dbReference>
<keyword evidence="4" id="KW-0479">Metal-binding</keyword>
<gene>
    <name evidence="7" type="ordered locus">Mahau_2958</name>
</gene>
<protein>
    <submittedName>
        <fullName evidence="7">Polyprenyl synthetase</fullName>
    </submittedName>
</protein>
<evidence type="ECO:0000313" key="7">
    <source>
        <dbReference type="EMBL" id="AEE98078.1"/>
    </source>
</evidence>
<dbReference type="InterPro" id="IPR008949">
    <property type="entry name" value="Isoprenoid_synthase_dom_sf"/>
</dbReference>
<dbReference type="RefSeq" id="WP_013782489.1">
    <property type="nucleotide sequence ID" value="NC_015520.1"/>
</dbReference>
<comment type="cofactor">
    <cofactor evidence="1">
        <name>Mg(2+)</name>
        <dbReference type="ChEBI" id="CHEBI:18420"/>
    </cofactor>
</comment>
<accession>F4A101</accession>
<dbReference type="eggNOG" id="COG0142">
    <property type="taxonomic scope" value="Bacteria"/>
</dbReference>
<dbReference type="STRING" id="697281.Mahau_2958"/>
<dbReference type="SUPFAM" id="SSF48576">
    <property type="entry name" value="Terpenoid synthases"/>
    <property type="match status" value="1"/>
</dbReference>
<comment type="similarity">
    <text evidence="2 6">Belongs to the FPP/GGPP synthase family.</text>
</comment>
<dbReference type="AlphaFoldDB" id="F4A101"/>
<dbReference type="Gene3D" id="1.10.600.10">
    <property type="entry name" value="Farnesyl Diphosphate Synthase"/>
    <property type="match status" value="1"/>
</dbReference>
<dbReference type="InterPro" id="IPR033749">
    <property type="entry name" value="Polyprenyl_synt_CS"/>
</dbReference>
<dbReference type="GO" id="GO:0004659">
    <property type="term" value="F:prenyltransferase activity"/>
    <property type="evidence" value="ECO:0007669"/>
    <property type="project" value="InterPro"/>
</dbReference>
<dbReference type="PROSITE" id="PS00444">
    <property type="entry name" value="POLYPRENYL_SYNTHASE_2"/>
    <property type="match status" value="1"/>
</dbReference>
<evidence type="ECO:0000256" key="1">
    <source>
        <dbReference type="ARBA" id="ARBA00001946"/>
    </source>
</evidence>
<dbReference type="SFLD" id="SFLDS00005">
    <property type="entry name" value="Isoprenoid_Synthase_Type_I"/>
    <property type="match status" value="1"/>
</dbReference>
<evidence type="ECO:0000256" key="2">
    <source>
        <dbReference type="ARBA" id="ARBA00006706"/>
    </source>
</evidence>
<dbReference type="PANTHER" id="PTHR12001">
    <property type="entry name" value="GERANYLGERANYL PYROPHOSPHATE SYNTHASE"/>
    <property type="match status" value="1"/>
</dbReference>
<keyword evidence="3 6" id="KW-0808">Transferase</keyword>
<dbReference type="EMBL" id="CP002360">
    <property type="protein sequence ID" value="AEE98078.1"/>
    <property type="molecule type" value="Genomic_DNA"/>
</dbReference>
<evidence type="ECO:0000313" key="8">
    <source>
        <dbReference type="Proteomes" id="UP000008457"/>
    </source>
</evidence>
<sequence>MIQVEEHDIPQISRGLVCVENELLHAIGESDYRIRNMLSGLFNGGKRIRPRLVLLSGMCFGELDEKMIHAAVAAELIHTASLVHDDIIDMSDYRRNNPTINSISGNHVAVLAGDFLFAKAFEILSEHELINSMLYFVNAIQNMCSGEIVQSYRRFDIRVTEQDYMDYIDKKTASLICACCMAGAQSAGAGSHEINLMGSFGYKIGRAFQITDDILDVTGNKKTLGKSVAQDITEGDISLPFIYLLAESDNSDRYADKLNKESLNEDLKQILINEAICSGAVDKAQSKARQYVDEAVELLYEIPYSIYRQALIALTLNLIGRQC</sequence>
<dbReference type="HOGENOM" id="CLU_014015_2_0_9"/>
<evidence type="ECO:0000256" key="6">
    <source>
        <dbReference type="RuleBase" id="RU004466"/>
    </source>
</evidence>
<keyword evidence="8" id="KW-1185">Reference proteome</keyword>
<dbReference type="PANTHER" id="PTHR12001:SF69">
    <property type="entry name" value="ALL TRANS-POLYPRENYL-DIPHOSPHATE SYNTHASE PDSS1"/>
    <property type="match status" value="1"/>
</dbReference>
<reference evidence="8" key="1">
    <citation type="submission" date="2010-11" db="EMBL/GenBank/DDBJ databases">
        <title>The complete genome of Mahella australiensis DSM 15567.</title>
        <authorList>
            <consortium name="US DOE Joint Genome Institute (JGI-PGF)"/>
            <person name="Lucas S."/>
            <person name="Copeland A."/>
            <person name="Lapidus A."/>
            <person name="Bruce D."/>
            <person name="Goodwin L."/>
            <person name="Pitluck S."/>
            <person name="Kyrpides N."/>
            <person name="Mavromatis K."/>
            <person name="Pagani I."/>
            <person name="Ivanova N."/>
            <person name="Teshima H."/>
            <person name="Brettin T."/>
            <person name="Detter J.C."/>
            <person name="Han C."/>
            <person name="Tapia R."/>
            <person name="Land M."/>
            <person name="Hauser L."/>
            <person name="Markowitz V."/>
            <person name="Cheng J.-F."/>
            <person name="Hugenholtz P."/>
            <person name="Woyke T."/>
            <person name="Wu D."/>
            <person name="Spring S."/>
            <person name="Pukall R."/>
            <person name="Steenblock K."/>
            <person name="Schneider S."/>
            <person name="Klenk H.-P."/>
            <person name="Eisen J.A."/>
        </authorList>
    </citation>
    <scope>NUCLEOTIDE SEQUENCE [LARGE SCALE GENOMIC DNA]</scope>
    <source>
        <strain evidence="8">DSM 15567 / CIP 107919 / 50-1 BON</strain>
    </source>
</reference>
<dbReference type="CDD" id="cd00685">
    <property type="entry name" value="Trans_IPPS_HT"/>
    <property type="match status" value="1"/>
</dbReference>
<keyword evidence="5" id="KW-0460">Magnesium</keyword>
<dbReference type="Pfam" id="PF00348">
    <property type="entry name" value="polyprenyl_synt"/>
    <property type="match status" value="1"/>
</dbReference>
<organism evidence="7 8">
    <name type="scientific">Mahella australiensis (strain DSM 15567 / CIP 107919 / 50-1 BON)</name>
    <dbReference type="NCBI Taxonomy" id="697281"/>
    <lineage>
        <taxon>Bacteria</taxon>
        <taxon>Bacillati</taxon>
        <taxon>Bacillota</taxon>
        <taxon>Clostridia</taxon>
        <taxon>Thermoanaerobacterales</taxon>
        <taxon>Thermoanaerobacterales Family IV. Incertae Sedis</taxon>
        <taxon>Mahella</taxon>
    </lineage>
</organism>
<name>F4A101_MAHA5</name>
<proteinExistence type="inferred from homology"/>
<dbReference type="Proteomes" id="UP000008457">
    <property type="component" value="Chromosome"/>
</dbReference>
<dbReference type="KEGG" id="mas:Mahau_2958"/>
<evidence type="ECO:0000256" key="4">
    <source>
        <dbReference type="ARBA" id="ARBA00022723"/>
    </source>
</evidence>